<feature type="domain" description="HTH lacI-type" evidence="4">
    <location>
        <begin position="10"/>
        <end position="64"/>
    </location>
</feature>
<organism evidence="6 7">
    <name type="scientific">Bifidobacterium vespertilionis</name>
    <dbReference type="NCBI Taxonomy" id="2562524"/>
    <lineage>
        <taxon>Bacteria</taxon>
        <taxon>Bacillati</taxon>
        <taxon>Actinomycetota</taxon>
        <taxon>Actinomycetes</taxon>
        <taxon>Bifidobacteriales</taxon>
        <taxon>Bifidobacteriaceae</taxon>
        <taxon>Bifidobacterium</taxon>
    </lineage>
</organism>
<dbReference type="Gene3D" id="3.40.50.2300">
    <property type="match status" value="2"/>
</dbReference>
<dbReference type="Pfam" id="PF00356">
    <property type="entry name" value="LacI"/>
    <property type="match status" value="1"/>
</dbReference>
<evidence type="ECO:0000313" key="8">
    <source>
        <dbReference type="Proteomes" id="UP000374630"/>
    </source>
</evidence>
<dbReference type="InterPro" id="IPR028082">
    <property type="entry name" value="Peripla_BP_I"/>
</dbReference>
<name>A0A5J5E169_9BIFI</name>
<dbReference type="PANTHER" id="PTHR30146:SF109">
    <property type="entry name" value="HTH-TYPE TRANSCRIPTIONAL REGULATOR GALS"/>
    <property type="match status" value="1"/>
</dbReference>
<dbReference type="OrthoDB" id="2854648at2"/>
<evidence type="ECO:0000313" key="6">
    <source>
        <dbReference type="EMBL" id="KAA8822904.1"/>
    </source>
</evidence>
<keyword evidence="1" id="KW-0805">Transcription regulation</keyword>
<comment type="caution">
    <text evidence="6">The sequence shown here is derived from an EMBL/GenBank/DDBJ whole genome shotgun (WGS) entry which is preliminary data.</text>
</comment>
<dbReference type="Proteomes" id="UP000374630">
    <property type="component" value="Unassembled WGS sequence"/>
</dbReference>
<evidence type="ECO:0000256" key="1">
    <source>
        <dbReference type="ARBA" id="ARBA00023015"/>
    </source>
</evidence>
<dbReference type="Gene3D" id="1.10.260.40">
    <property type="entry name" value="lambda repressor-like DNA-binding domains"/>
    <property type="match status" value="1"/>
</dbReference>
<gene>
    <name evidence="6" type="ORF">EM848_07485</name>
    <name evidence="5" type="ORF">EMO90_09805</name>
</gene>
<dbReference type="AlphaFoldDB" id="A0A5J5E169"/>
<keyword evidence="8" id="KW-1185">Reference proteome</keyword>
<evidence type="ECO:0000256" key="2">
    <source>
        <dbReference type="ARBA" id="ARBA00023125"/>
    </source>
</evidence>
<proteinExistence type="predicted"/>
<sequence length="343" mass="37031">MNGKSQGGRATLHDVAALAGVSVATVSNYLSEYPYMRQSTKDKVQAAIDQLGYVANPAARTLKTGRTGLLTLSVSDLRQTYFAELAERIIAAARYRGYGVMVESTGLERVREVESVQSVRRHLTDGLIISPARMTASDASVFDGDYPLVMLGVQPFEAPCPHYLVDNVRAAYDATMHLVKAGCRRIALVGGALSGDESSRTARARGYRLAIEESGQRYDPRMVREVADWNSLGGARAVTALFDDGIKPDGILAGNDHLAFGVMRQIRDLGMNIPENVRVVGFDNIDESRYSIPSLTTVDQSSDAVAIKAVDSVVAQIESGGRAPASVEYVSHELVYRASSPEV</sequence>
<dbReference type="InterPro" id="IPR000843">
    <property type="entry name" value="HTH_LacI"/>
</dbReference>
<dbReference type="EMBL" id="RZNZ01000015">
    <property type="protein sequence ID" value="KAA8818424.1"/>
    <property type="molecule type" value="Genomic_DNA"/>
</dbReference>
<evidence type="ECO:0000256" key="3">
    <source>
        <dbReference type="ARBA" id="ARBA00023163"/>
    </source>
</evidence>
<evidence type="ECO:0000313" key="5">
    <source>
        <dbReference type="EMBL" id="KAA8818424.1"/>
    </source>
</evidence>
<evidence type="ECO:0000259" key="4">
    <source>
        <dbReference type="PROSITE" id="PS50932"/>
    </source>
</evidence>
<evidence type="ECO:0000313" key="7">
    <source>
        <dbReference type="Proteomes" id="UP000345527"/>
    </source>
</evidence>
<protein>
    <submittedName>
        <fullName evidence="6">LacI family transcriptional regulator</fullName>
    </submittedName>
</protein>
<keyword evidence="3" id="KW-0804">Transcription</keyword>
<dbReference type="EMBL" id="RZOA01000014">
    <property type="protein sequence ID" value="KAA8822904.1"/>
    <property type="molecule type" value="Genomic_DNA"/>
</dbReference>
<dbReference type="PROSITE" id="PS50932">
    <property type="entry name" value="HTH_LACI_2"/>
    <property type="match status" value="1"/>
</dbReference>
<dbReference type="SUPFAM" id="SSF53822">
    <property type="entry name" value="Periplasmic binding protein-like I"/>
    <property type="match status" value="1"/>
</dbReference>
<dbReference type="Pfam" id="PF13377">
    <property type="entry name" value="Peripla_BP_3"/>
    <property type="match status" value="1"/>
</dbReference>
<dbReference type="PANTHER" id="PTHR30146">
    <property type="entry name" value="LACI-RELATED TRANSCRIPTIONAL REPRESSOR"/>
    <property type="match status" value="1"/>
</dbReference>
<dbReference type="PROSITE" id="PS00356">
    <property type="entry name" value="HTH_LACI_1"/>
    <property type="match status" value="1"/>
</dbReference>
<dbReference type="GO" id="GO:0000976">
    <property type="term" value="F:transcription cis-regulatory region binding"/>
    <property type="evidence" value="ECO:0007669"/>
    <property type="project" value="TreeGrafter"/>
</dbReference>
<reference evidence="7 8" key="1">
    <citation type="journal article" date="2019" name="Syst. Appl. Microbiol.">
        <title>Characterization of Bifidobacterium species in feaces of the Egyptian fruit bat: Description of B. vespertilionis sp. nov. and B. rousetti sp. nov.</title>
        <authorList>
            <person name="Modesto M."/>
            <person name="Satti M."/>
            <person name="Watanabe K."/>
            <person name="Puglisi E."/>
            <person name="Morelli L."/>
            <person name="Huang C.-H."/>
            <person name="Liou J.-S."/>
            <person name="Miyashita M."/>
            <person name="Tamura T."/>
            <person name="Saito S."/>
            <person name="Mori K."/>
            <person name="Huang L."/>
            <person name="Sciavilla P."/>
            <person name="Sandri C."/>
            <person name="Spiezio C."/>
            <person name="Vitali F."/>
            <person name="Cavalieri D."/>
            <person name="Perpetuini G."/>
            <person name="Tofalo R."/>
            <person name="Bonetti A."/>
            <person name="Arita M."/>
            <person name="Mattarelli P."/>
        </authorList>
    </citation>
    <scope>NUCLEOTIDE SEQUENCE [LARGE SCALE GENOMIC DNA]</scope>
    <source>
        <strain evidence="5 8">RST16</strain>
        <strain evidence="6 7">RST8</strain>
    </source>
</reference>
<dbReference type="CDD" id="cd06267">
    <property type="entry name" value="PBP1_LacI_sugar_binding-like"/>
    <property type="match status" value="1"/>
</dbReference>
<accession>A0A5J5E169</accession>
<dbReference type="InterPro" id="IPR010982">
    <property type="entry name" value="Lambda_DNA-bd_dom_sf"/>
</dbReference>
<dbReference type="SUPFAM" id="SSF47413">
    <property type="entry name" value="lambda repressor-like DNA-binding domains"/>
    <property type="match status" value="1"/>
</dbReference>
<dbReference type="GO" id="GO:0003700">
    <property type="term" value="F:DNA-binding transcription factor activity"/>
    <property type="evidence" value="ECO:0007669"/>
    <property type="project" value="TreeGrafter"/>
</dbReference>
<dbReference type="SMART" id="SM00354">
    <property type="entry name" value="HTH_LACI"/>
    <property type="match status" value="1"/>
</dbReference>
<dbReference type="Proteomes" id="UP000345527">
    <property type="component" value="Unassembled WGS sequence"/>
</dbReference>
<keyword evidence="2" id="KW-0238">DNA-binding</keyword>
<dbReference type="CDD" id="cd01392">
    <property type="entry name" value="HTH_LacI"/>
    <property type="match status" value="1"/>
</dbReference>
<dbReference type="InterPro" id="IPR046335">
    <property type="entry name" value="LacI/GalR-like_sensor"/>
</dbReference>